<organism evidence="2">
    <name type="scientific">Rosellinia necatrix</name>
    <name type="common">White root-rot fungus</name>
    <dbReference type="NCBI Taxonomy" id="77044"/>
    <lineage>
        <taxon>Eukaryota</taxon>
        <taxon>Fungi</taxon>
        <taxon>Dikarya</taxon>
        <taxon>Ascomycota</taxon>
        <taxon>Pezizomycotina</taxon>
        <taxon>Sordariomycetes</taxon>
        <taxon>Xylariomycetidae</taxon>
        <taxon>Xylariales</taxon>
        <taxon>Xylariaceae</taxon>
        <taxon>Rosellinia</taxon>
    </lineage>
</organism>
<reference evidence="2" key="1">
    <citation type="submission" date="2016-03" db="EMBL/GenBank/DDBJ databases">
        <title>Draft genome sequence of Rosellinia necatrix.</title>
        <authorList>
            <person name="Kanematsu S."/>
        </authorList>
    </citation>
    <scope>NUCLEOTIDE SEQUENCE [LARGE SCALE GENOMIC DNA]</scope>
    <source>
        <strain evidence="2">W97</strain>
    </source>
</reference>
<dbReference type="AlphaFoldDB" id="A0A1S8A816"/>
<protein>
    <submittedName>
        <fullName evidence="2">Putative c6 finger domain protein</fullName>
    </submittedName>
</protein>
<sequence length="402" mass="45466">MRPSLQARIKKDDIPAAGRQGGQSAEVENDSDALAPINNPSHNELILIGTTHQNYQDIGSITEWGFLDNVNVNVGHLEHDIKSVPHRPPTMTALACQQFANLPAGFGVIGDEDLAVLPLYDAGEGRVTTLYQFFDSLIEPIDGGAWSQLFLFNCPSVIESFKSRKAAGKRGWVWGQIWHEQERILAKYLTFDRWELLEALQILLIFCLLRLQDAPVGYAVFDVSLLTTINVRQESALTFYFHRFSVIFRYFVLIARQVVSQALSSSVGEHFDCILSEDPSQAWRDWIFLESRRRTILVFQIIGLLVDISTTVSYFSMGGLVLVPLPSSAALWKIEDFEQWKPEYRKWHEEHTIYALSEIGDLIRLQVVDSTLAPNIAEWEGWSVEVGELATLVMIIGELLKE</sequence>
<name>A0A1S8A816_ROSNE</name>
<evidence type="ECO:0000313" key="3">
    <source>
        <dbReference type="Proteomes" id="UP000054516"/>
    </source>
</evidence>
<feature type="region of interest" description="Disordered" evidence="1">
    <location>
        <begin position="1"/>
        <end position="36"/>
    </location>
</feature>
<dbReference type="Proteomes" id="UP000054516">
    <property type="component" value="Unassembled WGS sequence"/>
</dbReference>
<dbReference type="EMBL" id="DF977465">
    <property type="protein sequence ID" value="GAW26065.1"/>
    <property type="molecule type" value="Genomic_DNA"/>
</dbReference>
<accession>A0A1S8A816</accession>
<dbReference type="OrthoDB" id="5423818at2759"/>
<gene>
    <name evidence="2" type="ORF">SAMD00023353_2001030</name>
</gene>
<keyword evidence="3" id="KW-1185">Reference proteome</keyword>
<evidence type="ECO:0000313" key="2">
    <source>
        <dbReference type="EMBL" id="GAW26065.1"/>
    </source>
</evidence>
<evidence type="ECO:0000256" key="1">
    <source>
        <dbReference type="SAM" id="MobiDB-lite"/>
    </source>
</evidence>
<proteinExistence type="predicted"/>